<feature type="compositionally biased region" description="Polar residues" evidence="1">
    <location>
        <begin position="210"/>
        <end position="227"/>
    </location>
</feature>
<gene>
    <name evidence="2" type="ORF">AUR66_06745</name>
</gene>
<dbReference type="AlphaFoldDB" id="A0A0W1SW23"/>
<proteinExistence type="predicted"/>
<feature type="region of interest" description="Disordered" evidence="1">
    <location>
        <begin position="495"/>
        <end position="516"/>
    </location>
</feature>
<dbReference type="EMBL" id="LOPV01000033">
    <property type="protein sequence ID" value="KTG30668.1"/>
    <property type="molecule type" value="Genomic_DNA"/>
</dbReference>
<evidence type="ECO:0000313" key="2">
    <source>
        <dbReference type="EMBL" id="KTG30668.1"/>
    </source>
</evidence>
<feature type="region of interest" description="Disordered" evidence="1">
    <location>
        <begin position="210"/>
        <end position="279"/>
    </location>
</feature>
<sequence>MTGGPPRQPQAILASHLARLDSQSCLAFVAEVWSARGFETDTDGTVVSATKGGRTQTILPVRGRWWHVGRSLRGISERLVGDRRVDGPNGRPSIDVVVSLGSDRRGDALSSAHGARHVDSAAFVEMFLYGLDRVDANRLAAQYLGAPIDGLRPPLRTRMRRKVARGGRRVAHAGRPTPRGVAALVVLVLVVSGGAVNVGLVASPVEWGTQSSAGVAPDSSSTASGQPTVEPYEQPVQSTSTPTPTPGATTSITDPRAATAPFDGEPTRADLEPLDDGDLNSVPGVTPTGIANLTELGDAHDAALSNRSYALWLDTYQPRDIGPNSSRIQYDTDVTVSENAYLIVENVEAGRNQARLRTVYYDGSDWYVTELEDGREVTRRVAGNATSPPVQFEPRELNRGLVRQYLATRTTNVTGKIREGNTTYYRIEGETRPSIGGVEPVQDYRFVAYVDDDGFVSAAKVTYALVSDAGVYRVQFEWTYGNLDSTTVSRPSWVTVNETDGDTTENGDDKPPSLRV</sequence>
<dbReference type="OrthoDB" id="342778at2157"/>
<keyword evidence="3" id="KW-1185">Reference proteome</keyword>
<evidence type="ECO:0000256" key="1">
    <source>
        <dbReference type="SAM" id="MobiDB-lite"/>
    </source>
</evidence>
<feature type="compositionally biased region" description="Low complexity" evidence="1">
    <location>
        <begin position="238"/>
        <end position="253"/>
    </location>
</feature>
<organism evidence="2 3">
    <name type="scientific">Haloferax profundi</name>
    <dbReference type="NCBI Taxonomy" id="1544718"/>
    <lineage>
        <taxon>Archaea</taxon>
        <taxon>Methanobacteriati</taxon>
        <taxon>Methanobacteriota</taxon>
        <taxon>Stenosarchaea group</taxon>
        <taxon>Halobacteria</taxon>
        <taxon>Halobacteriales</taxon>
        <taxon>Haloferacaceae</taxon>
        <taxon>Haloferax</taxon>
    </lineage>
</organism>
<protein>
    <submittedName>
        <fullName evidence="2">Uncharacterized protein</fullName>
    </submittedName>
</protein>
<name>A0A0W1SW23_9EURY</name>
<feature type="compositionally biased region" description="Basic and acidic residues" evidence="1">
    <location>
        <begin position="507"/>
        <end position="516"/>
    </location>
</feature>
<dbReference type="RefSeq" id="WP_058570795.1">
    <property type="nucleotide sequence ID" value="NZ_LOPV01000033.1"/>
</dbReference>
<dbReference type="Proteomes" id="UP000053157">
    <property type="component" value="Unassembled WGS sequence"/>
</dbReference>
<comment type="caution">
    <text evidence="2">The sequence shown here is derived from an EMBL/GenBank/DDBJ whole genome shotgun (WGS) entry which is preliminary data.</text>
</comment>
<reference evidence="2 3" key="1">
    <citation type="submission" date="2015-12" db="EMBL/GenBank/DDBJ databases">
        <title>Haloferax profundi sp. nov. isolated from the Discovery deep brine-seawater interface in the Red Sea.</title>
        <authorList>
            <person name="Zhang G."/>
            <person name="Stingl U."/>
            <person name="Rashid M."/>
        </authorList>
    </citation>
    <scope>NUCLEOTIDE SEQUENCE [LARGE SCALE GENOMIC DNA]</scope>
    <source>
        <strain evidence="2 3">SB29</strain>
    </source>
</reference>
<evidence type="ECO:0000313" key="3">
    <source>
        <dbReference type="Proteomes" id="UP000053157"/>
    </source>
</evidence>
<accession>A0A0W1SW23</accession>